<dbReference type="AlphaFoldDB" id="A0A2A9MB83"/>
<dbReference type="EMBL" id="NWUJ01000005">
    <property type="protein sequence ID" value="PFH35139.1"/>
    <property type="molecule type" value="Genomic_DNA"/>
</dbReference>
<sequence length="206" mass="23220">MRTPKHTHTEQLKRLDPHTPESSYGEKVNKSFREQTVASSVACIEQTAKSRPRENRSSATRAGSTRARAKSRGAVDVVGHRAEEEKPRELRGAQEKYTKNGLDSRNPLDSCAHAQLRVRGGTKQTFSLKNSRKRSLCPFRGIKHLDISLHEERRPEMNYRPRRRVPKSDPARRGQTCMRTEAAGQVSNEPGHRGATDNDLASSRDV</sequence>
<dbReference type="VEuPathDB" id="ToxoDB:BESB_060260"/>
<keyword evidence="3" id="KW-1185">Reference proteome</keyword>
<dbReference type="RefSeq" id="XP_029219148.1">
    <property type="nucleotide sequence ID" value="XM_029364440.1"/>
</dbReference>
<protein>
    <submittedName>
        <fullName evidence="2">Uncharacterized protein</fullName>
    </submittedName>
</protein>
<dbReference type="GeneID" id="40310954"/>
<feature type="compositionally biased region" description="Basic and acidic residues" evidence="1">
    <location>
        <begin position="7"/>
        <end position="19"/>
    </location>
</feature>
<organism evidence="2 3">
    <name type="scientific">Besnoitia besnoiti</name>
    <name type="common">Apicomplexan protozoan</name>
    <dbReference type="NCBI Taxonomy" id="94643"/>
    <lineage>
        <taxon>Eukaryota</taxon>
        <taxon>Sar</taxon>
        <taxon>Alveolata</taxon>
        <taxon>Apicomplexa</taxon>
        <taxon>Conoidasida</taxon>
        <taxon>Coccidia</taxon>
        <taxon>Eucoccidiorida</taxon>
        <taxon>Eimeriorina</taxon>
        <taxon>Sarcocystidae</taxon>
        <taxon>Besnoitia</taxon>
    </lineage>
</organism>
<reference evidence="2 3" key="1">
    <citation type="submission" date="2017-09" db="EMBL/GenBank/DDBJ databases">
        <title>Genome sequencing of Besnoitia besnoiti strain Bb-Ger1.</title>
        <authorList>
            <person name="Schares G."/>
            <person name="Venepally P."/>
            <person name="Lorenzi H.A."/>
        </authorList>
    </citation>
    <scope>NUCLEOTIDE SEQUENCE [LARGE SCALE GENOMIC DNA]</scope>
    <source>
        <strain evidence="2 3">Bb-Ger1</strain>
    </source>
</reference>
<feature type="region of interest" description="Disordered" evidence="1">
    <location>
        <begin position="152"/>
        <end position="206"/>
    </location>
</feature>
<feature type="region of interest" description="Disordered" evidence="1">
    <location>
        <begin position="1"/>
        <end position="108"/>
    </location>
</feature>
<accession>A0A2A9MB83</accession>
<name>A0A2A9MB83_BESBE</name>
<evidence type="ECO:0000256" key="1">
    <source>
        <dbReference type="SAM" id="MobiDB-lite"/>
    </source>
</evidence>
<evidence type="ECO:0000313" key="3">
    <source>
        <dbReference type="Proteomes" id="UP000224006"/>
    </source>
</evidence>
<comment type="caution">
    <text evidence="2">The sequence shown here is derived from an EMBL/GenBank/DDBJ whole genome shotgun (WGS) entry which is preliminary data.</text>
</comment>
<feature type="compositionally biased region" description="Low complexity" evidence="1">
    <location>
        <begin position="57"/>
        <end position="66"/>
    </location>
</feature>
<dbReference type="KEGG" id="bbes:BESB_060260"/>
<feature type="compositionally biased region" description="Basic and acidic residues" evidence="1">
    <location>
        <begin position="190"/>
        <end position="206"/>
    </location>
</feature>
<dbReference type="Proteomes" id="UP000224006">
    <property type="component" value="Chromosome V"/>
</dbReference>
<gene>
    <name evidence="2" type="ORF">BESB_060260</name>
</gene>
<proteinExistence type="predicted"/>
<feature type="compositionally biased region" description="Basic and acidic residues" evidence="1">
    <location>
        <begin position="78"/>
        <end position="98"/>
    </location>
</feature>
<evidence type="ECO:0000313" key="2">
    <source>
        <dbReference type="EMBL" id="PFH35139.1"/>
    </source>
</evidence>